<evidence type="ECO:0000313" key="4">
    <source>
        <dbReference type="EMBL" id="KAL0529969.1"/>
    </source>
</evidence>
<dbReference type="Gene3D" id="3.40.50.850">
    <property type="entry name" value="Isochorismatase-like"/>
    <property type="match status" value="1"/>
</dbReference>
<feature type="domain" description="Isochorismatase-like" evidence="3">
    <location>
        <begin position="243"/>
        <end position="303"/>
    </location>
</feature>
<gene>
    <name evidence="4" type="ORF">Q4I32_001370</name>
</gene>
<dbReference type="SUPFAM" id="SSF52499">
    <property type="entry name" value="Isochorismatase-like hydrolases"/>
    <property type="match status" value="1"/>
</dbReference>
<evidence type="ECO:0000259" key="3">
    <source>
        <dbReference type="Pfam" id="PF00857"/>
    </source>
</evidence>
<dbReference type="PANTHER" id="PTHR14119">
    <property type="entry name" value="HYDROLASE"/>
    <property type="match status" value="1"/>
</dbReference>
<dbReference type="InterPro" id="IPR000868">
    <property type="entry name" value="Isochorismatase-like_dom"/>
</dbReference>
<comment type="similarity">
    <text evidence="1">Belongs to the isochorismatase family.</text>
</comment>
<sequence>MLRAMPTSAAGVSSGAICSVHEGRTCCRHPKGELEGAVVFTVRLSLLFEEAHGPPARCFQKDVVHAPTLHGQPPPPSPFFFASLVPPAHGPLLGAACSSMRDTHTHTHFCGNAESQTPLPPSSSSLFRMSELAEYSRLIQKFDTCRTAFMMCRGQEDVEPHTRDFHNAFQVAKAMAAVHQLLGPEWSVFVATGPYSSQDTRHADHDVQLPEDAIIAENVQTSMLVPEVQLYILGDAERGISPVQQVIIWGCETYGCVLQTSDELLAHGIRVAVLVDGCTSRIAEMHDTAILQMSHWDGLMVTTAPSAIVQLTRSDARFVKPIIQILKTFAADWSTTQPLPELSSQRVGGGDGDPATAVSDATAASPVSAVTTAGDAATKRNSAYSGKGY</sequence>
<dbReference type="Proteomes" id="UP001500493">
    <property type="component" value="Unassembled WGS sequence"/>
</dbReference>
<organism evidence="4 5">
    <name type="scientific">Leishmania shawi</name>
    <dbReference type="NCBI Taxonomy" id="5680"/>
    <lineage>
        <taxon>Eukaryota</taxon>
        <taxon>Discoba</taxon>
        <taxon>Euglenozoa</taxon>
        <taxon>Kinetoplastea</taxon>
        <taxon>Metakinetoplastina</taxon>
        <taxon>Trypanosomatida</taxon>
        <taxon>Trypanosomatidae</taxon>
        <taxon>Leishmaniinae</taxon>
        <taxon>Leishmania</taxon>
        <taxon>Leishmania guyanensis species complex</taxon>
    </lineage>
</organism>
<dbReference type="AlphaFoldDB" id="A0AAW3CB82"/>
<protein>
    <submittedName>
        <fullName evidence="4">Isochorismatase family</fullName>
    </submittedName>
</protein>
<evidence type="ECO:0000313" key="5">
    <source>
        <dbReference type="Proteomes" id="UP001500493"/>
    </source>
</evidence>
<proteinExistence type="inferred from homology"/>
<reference evidence="4" key="1">
    <citation type="submission" date="2024-02" db="EMBL/GenBank/DDBJ databases">
        <title>FIRST GENOME SEQUENCES OF Leishmania (Viannia) shawi, Leishmania (Viannia) lindenbergi AND Leishmania (Viannia) utingensis.</title>
        <authorList>
            <person name="Resadore F."/>
            <person name="Custodio M.G.F."/>
            <person name="Boite M.C."/>
            <person name="Cupolillo E."/>
            <person name="Ferreira G.E.M."/>
        </authorList>
    </citation>
    <scope>NUCLEOTIDE SEQUENCE</scope>
    <source>
        <strain evidence="4">MHOM/BR/2013/18 LTA MLF</strain>
    </source>
</reference>
<feature type="region of interest" description="Disordered" evidence="2">
    <location>
        <begin position="340"/>
        <end position="389"/>
    </location>
</feature>
<evidence type="ECO:0000256" key="2">
    <source>
        <dbReference type="SAM" id="MobiDB-lite"/>
    </source>
</evidence>
<name>A0AAW3CB82_9TRYP</name>
<dbReference type="PANTHER" id="PTHR14119:SF3">
    <property type="entry name" value="ISOCHORISMATASE DOMAIN-CONTAINING PROTEIN 2"/>
    <property type="match status" value="1"/>
</dbReference>
<dbReference type="InterPro" id="IPR050993">
    <property type="entry name" value="Isochorismatase_domain"/>
</dbReference>
<dbReference type="Pfam" id="PF00857">
    <property type="entry name" value="Isochorismatase"/>
    <property type="match status" value="1"/>
</dbReference>
<accession>A0AAW3CB82</accession>
<dbReference type="InterPro" id="IPR036380">
    <property type="entry name" value="Isochorismatase-like_sf"/>
</dbReference>
<evidence type="ECO:0000256" key="1">
    <source>
        <dbReference type="ARBA" id="ARBA00006336"/>
    </source>
</evidence>
<feature type="compositionally biased region" description="Polar residues" evidence="2">
    <location>
        <begin position="379"/>
        <end position="389"/>
    </location>
</feature>
<comment type="caution">
    <text evidence="4">The sequence shown here is derived from an EMBL/GenBank/DDBJ whole genome shotgun (WGS) entry which is preliminary data.</text>
</comment>
<dbReference type="EMBL" id="JBAMZJ010000009">
    <property type="protein sequence ID" value="KAL0529969.1"/>
    <property type="molecule type" value="Genomic_DNA"/>
</dbReference>
<feature type="compositionally biased region" description="Low complexity" evidence="2">
    <location>
        <begin position="353"/>
        <end position="373"/>
    </location>
</feature>